<name>A0AA36BA66_OCTVU</name>
<protein>
    <recommendedName>
        <fullName evidence="4">Carbonic anhydrase</fullName>
        <ecNumber evidence="4">4.2.1.1</ecNumber>
    </recommendedName>
</protein>
<dbReference type="InterPro" id="IPR018338">
    <property type="entry name" value="Carbonic_anhydrase_a-class_CS"/>
</dbReference>
<comment type="cofactor">
    <cofactor evidence="4">
        <name>Zn(2+)</name>
        <dbReference type="ChEBI" id="CHEBI:29105"/>
    </cofactor>
</comment>
<reference evidence="6" key="1">
    <citation type="submission" date="2023-08" db="EMBL/GenBank/DDBJ databases">
        <authorList>
            <person name="Alioto T."/>
            <person name="Alioto T."/>
            <person name="Gomez Garrido J."/>
        </authorList>
    </citation>
    <scope>NUCLEOTIDE SEQUENCE</scope>
</reference>
<comment type="function">
    <text evidence="4">Reversible hydration of carbon dioxide.</text>
</comment>
<dbReference type="PANTHER" id="PTHR18952:SF208">
    <property type="entry name" value="CARBONIC ANHYDRASE XA-RELATED"/>
    <property type="match status" value="1"/>
</dbReference>
<dbReference type="GO" id="GO:0004089">
    <property type="term" value="F:carbonate dehydratase activity"/>
    <property type="evidence" value="ECO:0007669"/>
    <property type="project" value="UniProtKB-UniRule"/>
</dbReference>
<evidence type="ECO:0000256" key="1">
    <source>
        <dbReference type="ARBA" id="ARBA00010718"/>
    </source>
</evidence>
<evidence type="ECO:0000259" key="5">
    <source>
        <dbReference type="PROSITE" id="PS51144"/>
    </source>
</evidence>
<evidence type="ECO:0000256" key="4">
    <source>
        <dbReference type="RuleBase" id="RU367011"/>
    </source>
</evidence>
<dbReference type="GO" id="GO:0008270">
    <property type="term" value="F:zinc ion binding"/>
    <property type="evidence" value="ECO:0007669"/>
    <property type="project" value="UniProtKB-UniRule"/>
</dbReference>
<dbReference type="SUPFAM" id="SSF51069">
    <property type="entry name" value="Carbonic anhydrase"/>
    <property type="match status" value="1"/>
</dbReference>
<comment type="similarity">
    <text evidence="1 4">Belongs to the alpha-carbonic anhydrase family.</text>
</comment>
<dbReference type="Proteomes" id="UP001162480">
    <property type="component" value="Chromosome 11"/>
</dbReference>
<dbReference type="PANTHER" id="PTHR18952">
    <property type="entry name" value="CARBONIC ANHYDRASE"/>
    <property type="match status" value="1"/>
</dbReference>
<dbReference type="InterPro" id="IPR001148">
    <property type="entry name" value="CA_dom"/>
</dbReference>
<keyword evidence="2 4" id="KW-0479">Metal-binding</keyword>
<feature type="domain" description="Alpha-carbonic anhydrase" evidence="5">
    <location>
        <begin position="47"/>
        <end position="307"/>
    </location>
</feature>
<dbReference type="InterPro" id="IPR036398">
    <property type="entry name" value="CA_dom_sf"/>
</dbReference>
<dbReference type="EC" id="4.2.1.1" evidence="4"/>
<accession>A0AA36BA66</accession>
<evidence type="ECO:0000256" key="2">
    <source>
        <dbReference type="ARBA" id="ARBA00022723"/>
    </source>
</evidence>
<dbReference type="InterPro" id="IPR023561">
    <property type="entry name" value="Carbonic_anhydrase_a-class"/>
</dbReference>
<dbReference type="AlphaFoldDB" id="A0AA36BA66"/>
<evidence type="ECO:0000256" key="3">
    <source>
        <dbReference type="ARBA" id="ARBA00022833"/>
    </source>
</evidence>
<dbReference type="EMBL" id="OX597824">
    <property type="protein sequence ID" value="CAI9730698.1"/>
    <property type="molecule type" value="Genomic_DNA"/>
</dbReference>
<dbReference type="Gene3D" id="3.10.200.10">
    <property type="entry name" value="Alpha carbonic anhydrase"/>
    <property type="match status" value="1"/>
</dbReference>
<evidence type="ECO:0000313" key="6">
    <source>
        <dbReference type="EMBL" id="CAI9730698.1"/>
    </source>
</evidence>
<evidence type="ECO:0000313" key="7">
    <source>
        <dbReference type="Proteomes" id="UP001162480"/>
    </source>
</evidence>
<dbReference type="GO" id="GO:0006730">
    <property type="term" value="P:one-carbon metabolic process"/>
    <property type="evidence" value="ECO:0007669"/>
    <property type="project" value="TreeGrafter"/>
</dbReference>
<dbReference type="Pfam" id="PF00194">
    <property type="entry name" value="Carb_anhydrase"/>
    <property type="match status" value="1"/>
</dbReference>
<gene>
    <name evidence="6" type="ORF">OCTVUL_1B031065</name>
</gene>
<dbReference type="PROSITE" id="PS00162">
    <property type="entry name" value="ALPHA_CA_1"/>
    <property type="match status" value="1"/>
</dbReference>
<keyword evidence="3 4" id="KW-0862">Zinc</keyword>
<dbReference type="SMART" id="SM01057">
    <property type="entry name" value="Carb_anhydrase"/>
    <property type="match status" value="1"/>
</dbReference>
<proteinExistence type="inferred from homology"/>
<keyword evidence="7" id="KW-1185">Reference proteome</keyword>
<comment type="catalytic activity">
    <reaction evidence="4">
        <text>hydrogencarbonate + H(+) = CO2 + H2O</text>
        <dbReference type="Rhea" id="RHEA:10748"/>
        <dbReference type="ChEBI" id="CHEBI:15377"/>
        <dbReference type="ChEBI" id="CHEBI:15378"/>
        <dbReference type="ChEBI" id="CHEBI:16526"/>
        <dbReference type="ChEBI" id="CHEBI:17544"/>
        <dbReference type="EC" id="4.2.1.1"/>
    </reaction>
</comment>
<organism evidence="6 7">
    <name type="scientific">Octopus vulgaris</name>
    <name type="common">Common octopus</name>
    <dbReference type="NCBI Taxonomy" id="6645"/>
    <lineage>
        <taxon>Eukaryota</taxon>
        <taxon>Metazoa</taxon>
        <taxon>Spiralia</taxon>
        <taxon>Lophotrochozoa</taxon>
        <taxon>Mollusca</taxon>
        <taxon>Cephalopoda</taxon>
        <taxon>Coleoidea</taxon>
        <taxon>Octopodiformes</taxon>
        <taxon>Octopoda</taxon>
        <taxon>Incirrata</taxon>
        <taxon>Octopodidae</taxon>
        <taxon>Octopus</taxon>
    </lineage>
</organism>
<dbReference type="PROSITE" id="PS51144">
    <property type="entry name" value="ALPHA_CA_2"/>
    <property type="match status" value="1"/>
</dbReference>
<keyword evidence="4" id="KW-0456">Lyase</keyword>
<sequence length="333" mass="38212">MDSKYISTQSRRISHKTLTVSAVHNAVFPQIGSHGVLALEGAQTWSDWWGYEGISGPEYWGKLNHEWTLCDIGKQQSPINIDPKLLVYDPNLRPFKMERKRVDGIVLNTGRDVTLNLLESKSNCISILTGPISYRYRVSQLKIHFGTLDSSGSEHTISGQYFTAEVHILAYNSDLYNNFTHAIHSPHGLATVAIFATIGDKPNNEFEVLSKEFQNILFKGQERNISEILLADLLPQTERYMTYEGSLTQPGCQETVTWILLNKPLYVTKEQMRALRRLSQMDIPNKLIGDNVRPTRPLNRRTIRTNINPHDELGECTIKREMFYQVNKRYREE</sequence>